<feature type="transmembrane region" description="Helical" evidence="1">
    <location>
        <begin position="15"/>
        <end position="36"/>
    </location>
</feature>
<reference evidence="2 3" key="1">
    <citation type="journal article" date="2018" name="Front. Microbiol.">
        <title>Genome-Wide Analysis of Corynespora cassiicola Leaf Fall Disease Putative Effectors.</title>
        <authorList>
            <person name="Lopez D."/>
            <person name="Ribeiro S."/>
            <person name="Label P."/>
            <person name="Fumanal B."/>
            <person name="Venisse J.S."/>
            <person name="Kohler A."/>
            <person name="de Oliveira R.R."/>
            <person name="Labutti K."/>
            <person name="Lipzen A."/>
            <person name="Lail K."/>
            <person name="Bauer D."/>
            <person name="Ohm R.A."/>
            <person name="Barry K.W."/>
            <person name="Spatafora J."/>
            <person name="Grigoriev I.V."/>
            <person name="Martin F.M."/>
            <person name="Pujade-Renaud V."/>
        </authorList>
    </citation>
    <scope>NUCLEOTIDE SEQUENCE [LARGE SCALE GENOMIC DNA]</scope>
    <source>
        <strain evidence="2 3">Philippines</strain>
    </source>
</reference>
<dbReference type="EMBL" id="KZ678138">
    <property type="protein sequence ID" value="PSN64783.1"/>
    <property type="molecule type" value="Genomic_DNA"/>
</dbReference>
<keyword evidence="1" id="KW-1133">Transmembrane helix</keyword>
<evidence type="ECO:0000313" key="3">
    <source>
        <dbReference type="Proteomes" id="UP000240883"/>
    </source>
</evidence>
<keyword evidence="1" id="KW-0812">Transmembrane</keyword>
<sequence>MCVADLYTPDVGRGYFPALLLPIICFLSHIAVYGALTAVRPAPRGTSCLASPHKHNSHPSAGDAAYLRVAVAGCPCYFAATGHKSFSFCASDASAKRNHGLCAVRRRRHRWVQQRPQSRGVASKYPRVPAQRRASNISCSIRGPPLV</sequence>
<dbReference type="Proteomes" id="UP000240883">
    <property type="component" value="Unassembled WGS sequence"/>
</dbReference>
<gene>
    <name evidence="2" type="ORF">BS50DRAFT_81536</name>
</gene>
<keyword evidence="1" id="KW-0472">Membrane</keyword>
<accession>A0A2T2NH69</accession>
<dbReference type="AlphaFoldDB" id="A0A2T2NH69"/>
<name>A0A2T2NH69_CORCC</name>
<keyword evidence="3" id="KW-1185">Reference proteome</keyword>
<organism evidence="2 3">
    <name type="scientific">Corynespora cassiicola Philippines</name>
    <dbReference type="NCBI Taxonomy" id="1448308"/>
    <lineage>
        <taxon>Eukaryota</taxon>
        <taxon>Fungi</taxon>
        <taxon>Dikarya</taxon>
        <taxon>Ascomycota</taxon>
        <taxon>Pezizomycotina</taxon>
        <taxon>Dothideomycetes</taxon>
        <taxon>Pleosporomycetidae</taxon>
        <taxon>Pleosporales</taxon>
        <taxon>Corynesporascaceae</taxon>
        <taxon>Corynespora</taxon>
    </lineage>
</organism>
<evidence type="ECO:0000313" key="2">
    <source>
        <dbReference type="EMBL" id="PSN64783.1"/>
    </source>
</evidence>
<evidence type="ECO:0000256" key="1">
    <source>
        <dbReference type="SAM" id="Phobius"/>
    </source>
</evidence>
<protein>
    <submittedName>
        <fullName evidence="2">Uncharacterized protein</fullName>
    </submittedName>
</protein>
<proteinExistence type="predicted"/>